<dbReference type="GO" id="GO:0000160">
    <property type="term" value="P:phosphorelay signal transduction system"/>
    <property type="evidence" value="ECO:0007669"/>
    <property type="project" value="InterPro"/>
</dbReference>
<dbReference type="PANTHER" id="PTHR32071">
    <property type="entry name" value="TRANSCRIPTIONAL REGULATORY PROTEIN"/>
    <property type="match status" value="1"/>
</dbReference>
<evidence type="ECO:0000256" key="1">
    <source>
        <dbReference type="ARBA" id="ARBA00022741"/>
    </source>
</evidence>
<feature type="compositionally biased region" description="Polar residues" evidence="7">
    <location>
        <begin position="391"/>
        <end position="406"/>
    </location>
</feature>
<feature type="domain" description="Sigma-54 factor interaction" evidence="8">
    <location>
        <begin position="141"/>
        <end position="370"/>
    </location>
</feature>
<evidence type="ECO:0000313" key="10">
    <source>
        <dbReference type="EMBL" id="SFB89265.1"/>
    </source>
</evidence>
<dbReference type="Gene3D" id="1.10.10.60">
    <property type="entry name" value="Homeodomain-like"/>
    <property type="match status" value="1"/>
</dbReference>
<accession>A0A1I1EQ53</accession>
<keyword evidence="1" id="KW-0547">Nucleotide-binding</keyword>
<dbReference type="SUPFAM" id="SSF52540">
    <property type="entry name" value="P-loop containing nucleoside triphosphate hydrolases"/>
    <property type="match status" value="1"/>
</dbReference>
<feature type="region of interest" description="Disordered" evidence="7">
    <location>
        <begin position="382"/>
        <end position="406"/>
    </location>
</feature>
<dbReference type="Proteomes" id="UP000198862">
    <property type="component" value="Unassembled WGS sequence"/>
</dbReference>
<dbReference type="OrthoDB" id="9804019at2"/>
<keyword evidence="4" id="KW-0238">DNA-binding</keyword>
<evidence type="ECO:0000256" key="2">
    <source>
        <dbReference type="ARBA" id="ARBA00022840"/>
    </source>
</evidence>
<gene>
    <name evidence="10" type="ORF">SAMN02745724_00389</name>
</gene>
<keyword evidence="6" id="KW-0597">Phosphoprotein</keyword>
<feature type="modified residue" description="4-aspartylphosphate" evidence="6">
    <location>
        <position position="53"/>
    </location>
</feature>
<dbReference type="InterPro" id="IPR002078">
    <property type="entry name" value="Sigma_54_int"/>
</dbReference>
<evidence type="ECO:0000256" key="4">
    <source>
        <dbReference type="ARBA" id="ARBA00023125"/>
    </source>
</evidence>
<dbReference type="InterPro" id="IPR025944">
    <property type="entry name" value="Sigma_54_int_dom_CS"/>
</dbReference>
<sequence>MAPSVLIVEDNLSLSQLYESYLIPTGINTDVASTGEQALAFLADNKPQLILLDIMLPDMNGMDILASLDQNDRPQVIVLTGHASKELAVQAIRLGATDFLEKPIDADRFRITINNALKLKNLTEKVSNYQQKYENGRFYDLIGSSSLMQSVYQIINNAAQSKATVFITGESGTGKELCASAVHQASPRNKSPFIALNCAAIPKDLIESEIFGHVKGAFTGATNNREGLAGQANGGTLFLDEICEMQLNLQSKLLRFIQTGTFQKVGSEKLEKVDVRFVCATNRDPLVEVNEGRFREDLFYRLHVIPIELPSLSARDGDVIEIADFLFKKLSKEEGKCYKTMSYHTKQKLLQYPWPGNVRQLENIIRNTVVLNDADIIEPQMLPPLPRADKSNLSNSSQSYDNNQMSNDFINRTSEIKSPENSASTNQSFSQPADSLVTSDEYYHVSNSQNIKPLWLIEKSYIEQAIALCDNNIPKAAASLDVSPSTIYRKMKTWQEQNTVC</sequence>
<evidence type="ECO:0000259" key="8">
    <source>
        <dbReference type="PROSITE" id="PS50045"/>
    </source>
</evidence>
<dbReference type="Gene3D" id="1.10.8.60">
    <property type="match status" value="1"/>
</dbReference>
<feature type="domain" description="Response regulatory" evidence="9">
    <location>
        <begin position="4"/>
        <end position="117"/>
    </location>
</feature>
<dbReference type="CDD" id="cd00009">
    <property type="entry name" value="AAA"/>
    <property type="match status" value="1"/>
</dbReference>
<dbReference type="Pfam" id="PF00158">
    <property type="entry name" value="Sigma54_activat"/>
    <property type="match status" value="1"/>
</dbReference>
<dbReference type="CDD" id="cd17572">
    <property type="entry name" value="REC_NtrC1-like"/>
    <property type="match status" value="1"/>
</dbReference>
<dbReference type="Gene3D" id="3.40.50.300">
    <property type="entry name" value="P-loop containing nucleotide triphosphate hydrolases"/>
    <property type="match status" value="1"/>
</dbReference>
<organism evidence="10 11">
    <name type="scientific">Pseudoalteromonas denitrificans DSM 6059</name>
    <dbReference type="NCBI Taxonomy" id="1123010"/>
    <lineage>
        <taxon>Bacteria</taxon>
        <taxon>Pseudomonadati</taxon>
        <taxon>Pseudomonadota</taxon>
        <taxon>Gammaproteobacteria</taxon>
        <taxon>Alteromonadales</taxon>
        <taxon>Pseudoalteromonadaceae</taxon>
        <taxon>Pseudoalteromonas</taxon>
    </lineage>
</organism>
<dbReference type="PROSITE" id="PS00676">
    <property type="entry name" value="SIGMA54_INTERACT_2"/>
    <property type="match status" value="1"/>
</dbReference>
<evidence type="ECO:0000256" key="6">
    <source>
        <dbReference type="PROSITE-ProRule" id="PRU00169"/>
    </source>
</evidence>
<dbReference type="PANTHER" id="PTHR32071:SF117">
    <property type="entry name" value="PTS-DEPENDENT DIHYDROXYACETONE KINASE OPERON REGULATORY PROTEIN-RELATED"/>
    <property type="match status" value="1"/>
</dbReference>
<dbReference type="EMBL" id="FOLO01000002">
    <property type="protein sequence ID" value="SFB89265.1"/>
    <property type="molecule type" value="Genomic_DNA"/>
</dbReference>
<protein>
    <submittedName>
        <fullName evidence="10">Two-component system, repressor protein LuxO</fullName>
    </submittedName>
</protein>
<dbReference type="SUPFAM" id="SSF52172">
    <property type="entry name" value="CheY-like"/>
    <property type="match status" value="1"/>
</dbReference>
<evidence type="ECO:0000256" key="5">
    <source>
        <dbReference type="ARBA" id="ARBA00023163"/>
    </source>
</evidence>
<evidence type="ECO:0000259" key="9">
    <source>
        <dbReference type="PROSITE" id="PS50110"/>
    </source>
</evidence>
<dbReference type="InterPro" id="IPR058031">
    <property type="entry name" value="AAA_lid_NorR"/>
</dbReference>
<dbReference type="Pfam" id="PF25601">
    <property type="entry name" value="AAA_lid_14"/>
    <property type="match status" value="1"/>
</dbReference>
<dbReference type="SMART" id="SM00382">
    <property type="entry name" value="AAA"/>
    <property type="match status" value="1"/>
</dbReference>
<keyword evidence="11" id="KW-1185">Reference proteome</keyword>
<dbReference type="FunFam" id="3.40.50.300:FF:000006">
    <property type="entry name" value="DNA-binding transcriptional regulator NtrC"/>
    <property type="match status" value="1"/>
</dbReference>
<dbReference type="InterPro" id="IPR009057">
    <property type="entry name" value="Homeodomain-like_sf"/>
</dbReference>
<name>A0A1I1EQ53_9GAMM</name>
<dbReference type="PROSITE" id="PS50110">
    <property type="entry name" value="RESPONSE_REGULATORY"/>
    <property type="match status" value="1"/>
</dbReference>
<dbReference type="InterPro" id="IPR027417">
    <property type="entry name" value="P-loop_NTPase"/>
</dbReference>
<dbReference type="Gene3D" id="3.40.50.2300">
    <property type="match status" value="1"/>
</dbReference>
<dbReference type="GO" id="GO:0006355">
    <property type="term" value="P:regulation of DNA-templated transcription"/>
    <property type="evidence" value="ECO:0007669"/>
    <property type="project" value="InterPro"/>
</dbReference>
<reference evidence="10 11" key="1">
    <citation type="submission" date="2016-10" db="EMBL/GenBank/DDBJ databases">
        <authorList>
            <person name="de Groot N.N."/>
        </authorList>
    </citation>
    <scope>NUCLEOTIDE SEQUENCE [LARGE SCALE GENOMIC DNA]</scope>
    <source>
        <strain evidence="10 11">DSM 6059</strain>
    </source>
</reference>
<dbReference type="InterPro" id="IPR002197">
    <property type="entry name" value="HTH_Fis"/>
</dbReference>
<dbReference type="InterPro" id="IPR001789">
    <property type="entry name" value="Sig_transdc_resp-reg_receiver"/>
</dbReference>
<keyword evidence="5" id="KW-0804">Transcription</keyword>
<dbReference type="RefSeq" id="WP_091979339.1">
    <property type="nucleotide sequence ID" value="NZ_FOLO01000002.1"/>
</dbReference>
<dbReference type="Pfam" id="PF02954">
    <property type="entry name" value="HTH_8"/>
    <property type="match status" value="1"/>
</dbReference>
<dbReference type="GO" id="GO:0043565">
    <property type="term" value="F:sequence-specific DNA binding"/>
    <property type="evidence" value="ECO:0007669"/>
    <property type="project" value="InterPro"/>
</dbReference>
<evidence type="ECO:0000256" key="7">
    <source>
        <dbReference type="SAM" id="MobiDB-lite"/>
    </source>
</evidence>
<proteinExistence type="predicted"/>
<evidence type="ECO:0000313" key="11">
    <source>
        <dbReference type="Proteomes" id="UP000198862"/>
    </source>
</evidence>
<dbReference type="GO" id="GO:0005524">
    <property type="term" value="F:ATP binding"/>
    <property type="evidence" value="ECO:0007669"/>
    <property type="project" value="UniProtKB-KW"/>
</dbReference>
<dbReference type="STRING" id="1123010.SAMN02745724_00389"/>
<keyword evidence="3" id="KW-0805">Transcription regulation</keyword>
<dbReference type="SUPFAM" id="SSF46689">
    <property type="entry name" value="Homeodomain-like"/>
    <property type="match status" value="1"/>
</dbReference>
<dbReference type="InterPro" id="IPR003593">
    <property type="entry name" value="AAA+_ATPase"/>
</dbReference>
<dbReference type="InterPro" id="IPR025943">
    <property type="entry name" value="Sigma_54_int_dom_ATP-bd_2"/>
</dbReference>
<dbReference type="AlphaFoldDB" id="A0A1I1EQ53"/>
<keyword evidence="2" id="KW-0067">ATP-binding</keyword>
<dbReference type="PROSITE" id="PS00688">
    <property type="entry name" value="SIGMA54_INTERACT_3"/>
    <property type="match status" value="1"/>
</dbReference>
<evidence type="ECO:0000256" key="3">
    <source>
        <dbReference type="ARBA" id="ARBA00023015"/>
    </source>
</evidence>
<dbReference type="SMART" id="SM00448">
    <property type="entry name" value="REC"/>
    <property type="match status" value="1"/>
</dbReference>
<dbReference type="InterPro" id="IPR011006">
    <property type="entry name" value="CheY-like_superfamily"/>
</dbReference>
<dbReference type="Pfam" id="PF00072">
    <property type="entry name" value="Response_reg"/>
    <property type="match status" value="1"/>
</dbReference>
<dbReference type="PROSITE" id="PS50045">
    <property type="entry name" value="SIGMA54_INTERACT_4"/>
    <property type="match status" value="1"/>
</dbReference>